<dbReference type="Proteomes" id="UP000783588">
    <property type="component" value="Unassembled WGS sequence"/>
</dbReference>
<keyword evidence="3" id="KW-0808">Transferase</keyword>
<evidence type="ECO:0000313" key="8">
    <source>
        <dbReference type="Proteomes" id="UP000783588"/>
    </source>
</evidence>
<evidence type="ECO:0000256" key="4">
    <source>
        <dbReference type="ARBA" id="ARBA00022898"/>
    </source>
</evidence>
<name>A0ABS6ETJ8_9FIRM</name>
<feature type="domain" description="Aminotransferase class I/classII large" evidence="6">
    <location>
        <begin position="22"/>
        <end position="344"/>
    </location>
</feature>
<comment type="similarity">
    <text evidence="5">Belongs to the class-II pyridoxal-phosphate-dependent aminotransferase family.</text>
</comment>
<evidence type="ECO:0000256" key="2">
    <source>
        <dbReference type="ARBA" id="ARBA00022576"/>
    </source>
</evidence>
<comment type="cofactor">
    <cofactor evidence="1 5">
        <name>pyridoxal 5'-phosphate</name>
        <dbReference type="ChEBI" id="CHEBI:597326"/>
    </cofactor>
</comment>
<accession>A0ABS6ETJ8</accession>
<dbReference type="PANTHER" id="PTHR42885:SF2">
    <property type="entry name" value="HISTIDINOL-PHOSPHATE AMINOTRANSFERASE"/>
    <property type="match status" value="1"/>
</dbReference>
<organism evidence="7 8">
    <name type="scientific">Butyricicoccus intestinisimiae</name>
    <dbReference type="NCBI Taxonomy" id="2841509"/>
    <lineage>
        <taxon>Bacteria</taxon>
        <taxon>Bacillati</taxon>
        <taxon>Bacillota</taxon>
        <taxon>Clostridia</taxon>
        <taxon>Eubacteriales</taxon>
        <taxon>Butyricicoccaceae</taxon>
        <taxon>Butyricicoccus</taxon>
    </lineage>
</organism>
<gene>
    <name evidence="7" type="ORF">KQI75_10355</name>
</gene>
<dbReference type="EMBL" id="JAHLQI010000005">
    <property type="protein sequence ID" value="MBU5491014.1"/>
    <property type="molecule type" value="Genomic_DNA"/>
</dbReference>
<dbReference type="GO" id="GO:0008483">
    <property type="term" value="F:transaminase activity"/>
    <property type="evidence" value="ECO:0007669"/>
    <property type="project" value="UniProtKB-KW"/>
</dbReference>
<dbReference type="PROSITE" id="PS00599">
    <property type="entry name" value="AA_TRANSFER_CLASS_2"/>
    <property type="match status" value="1"/>
</dbReference>
<proteinExistence type="inferred from homology"/>
<evidence type="ECO:0000259" key="6">
    <source>
        <dbReference type="Pfam" id="PF00155"/>
    </source>
</evidence>
<dbReference type="InterPro" id="IPR004839">
    <property type="entry name" value="Aminotransferase_I/II_large"/>
</dbReference>
<dbReference type="InterPro" id="IPR001917">
    <property type="entry name" value="Aminotrans_II_pyridoxalP_BS"/>
</dbReference>
<dbReference type="CDD" id="cd00609">
    <property type="entry name" value="AAT_like"/>
    <property type="match status" value="1"/>
</dbReference>
<evidence type="ECO:0000256" key="5">
    <source>
        <dbReference type="RuleBase" id="RU003693"/>
    </source>
</evidence>
<reference evidence="7 8" key="1">
    <citation type="submission" date="2021-06" db="EMBL/GenBank/DDBJ databases">
        <authorList>
            <person name="Sun Q."/>
            <person name="Li D."/>
        </authorList>
    </citation>
    <scope>NUCLEOTIDE SEQUENCE [LARGE SCALE GENOMIC DNA]</scope>
    <source>
        <strain evidence="7 8">MSJd-7</strain>
    </source>
</reference>
<evidence type="ECO:0000313" key="7">
    <source>
        <dbReference type="EMBL" id="MBU5491014.1"/>
    </source>
</evidence>
<dbReference type="Pfam" id="PF00155">
    <property type="entry name" value="Aminotran_1_2"/>
    <property type="match status" value="1"/>
</dbReference>
<keyword evidence="4 5" id="KW-0663">Pyridoxal phosphate</keyword>
<evidence type="ECO:0000256" key="1">
    <source>
        <dbReference type="ARBA" id="ARBA00001933"/>
    </source>
</evidence>
<protein>
    <submittedName>
        <fullName evidence="7">Histidinol-phosphate aminotransferase family protein</fullName>
    </submittedName>
</protein>
<dbReference type="RefSeq" id="WP_216470723.1">
    <property type="nucleotide sequence ID" value="NZ_JAHLQI010000005.1"/>
</dbReference>
<sequence>MITLPEKLASMTPYDPCEDVYQIKLDANESYFSLPEELRDAIAASIDTIDFNRYPDPTVADVRRLAGREFRIAPGNIVVGNGSDELISLIMNTFAPRGGKVMVLSPDFSMYQFYAEVAELEVVNMLKDGEFMLTEQQVIDRAKAEKPDILIFSNPCNPGGQGFDHGEAVRICMALEDTLVVVDEAYMDFWDQSILDCSTALENVLVMKTLSKAFGCAAMRCGFIIGYKDLIDQLNKTRSPYNINTMTQLAACIVLEDTSWQKEQCKQLIARKEELEAACQKLAEKYGVFTVLPTHTNFAVLRTEKCTEIFEELKKRSICVRCFPKFQMLRITTGSEQENAILLTELEDICADMQA</sequence>
<keyword evidence="8" id="KW-1185">Reference proteome</keyword>
<comment type="caution">
    <text evidence="7">The sequence shown here is derived from an EMBL/GenBank/DDBJ whole genome shotgun (WGS) entry which is preliminary data.</text>
</comment>
<keyword evidence="2 7" id="KW-0032">Aminotransferase</keyword>
<evidence type="ECO:0000256" key="3">
    <source>
        <dbReference type="ARBA" id="ARBA00022679"/>
    </source>
</evidence>
<dbReference type="PANTHER" id="PTHR42885">
    <property type="entry name" value="HISTIDINOL-PHOSPHATE AMINOTRANSFERASE-RELATED"/>
    <property type="match status" value="1"/>
</dbReference>